<dbReference type="PANTHER" id="PTHR23288:SF17">
    <property type="entry name" value="RNA POLYMERASE II ELONGATION FACTOR ELL"/>
    <property type="match status" value="1"/>
</dbReference>
<dbReference type="PANTHER" id="PTHR23288">
    <property type="entry name" value="OCCLUDIN AND RNA POLYMERASE II ELONGATION FACTOR ELL"/>
    <property type="match status" value="1"/>
</dbReference>
<protein>
    <recommendedName>
        <fullName evidence="2">RNA polymerase II elongation factor ELL N-terminal domain-containing protein</fullName>
    </recommendedName>
</protein>
<keyword evidence="5" id="KW-1185">Reference proteome</keyword>
<dbReference type="AlphaFoldDB" id="A0A816FD65"/>
<evidence type="ECO:0000313" key="5">
    <source>
        <dbReference type="Proteomes" id="UP000663829"/>
    </source>
</evidence>
<dbReference type="InterPro" id="IPR019464">
    <property type="entry name" value="ELL_N"/>
</dbReference>
<dbReference type="GO" id="GO:0032968">
    <property type="term" value="P:positive regulation of transcription elongation by RNA polymerase II"/>
    <property type="evidence" value="ECO:0007669"/>
    <property type="project" value="TreeGrafter"/>
</dbReference>
<dbReference type="Proteomes" id="UP000663829">
    <property type="component" value="Unassembled WGS sequence"/>
</dbReference>
<dbReference type="GO" id="GO:0008023">
    <property type="term" value="C:transcription elongation factor complex"/>
    <property type="evidence" value="ECO:0007669"/>
    <property type="project" value="InterPro"/>
</dbReference>
<reference evidence="3" key="1">
    <citation type="submission" date="2021-02" db="EMBL/GenBank/DDBJ databases">
        <authorList>
            <person name="Nowell W R."/>
        </authorList>
    </citation>
    <scope>NUCLEOTIDE SEQUENCE</scope>
</reference>
<evidence type="ECO:0000256" key="1">
    <source>
        <dbReference type="SAM" id="MobiDB-lite"/>
    </source>
</evidence>
<dbReference type="InterPro" id="IPR031176">
    <property type="entry name" value="ELL/occludin"/>
</dbReference>
<dbReference type="OrthoDB" id="6284217at2759"/>
<dbReference type="GO" id="GO:0042795">
    <property type="term" value="P:snRNA transcription by RNA polymerase II"/>
    <property type="evidence" value="ECO:0007669"/>
    <property type="project" value="TreeGrafter"/>
</dbReference>
<dbReference type="SUPFAM" id="SSF46785">
    <property type="entry name" value="Winged helix' DNA-binding domain"/>
    <property type="match status" value="1"/>
</dbReference>
<dbReference type="InterPro" id="IPR042065">
    <property type="entry name" value="E3_ELL-like"/>
</dbReference>
<evidence type="ECO:0000259" key="2">
    <source>
        <dbReference type="Pfam" id="PF10390"/>
    </source>
</evidence>
<feature type="non-terminal residue" evidence="3">
    <location>
        <position position="1"/>
    </location>
</feature>
<accession>A0A816FD65</accession>
<dbReference type="EMBL" id="CAJNOQ010055312">
    <property type="protein sequence ID" value="CAF1659831.1"/>
    <property type="molecule type" value="Genomic_DNA"/>
</dbReference>
<comment type="caution">
    <text evidence="3">The sequence shown here is derived from an EMBL/GenBank/DDBJ whole genome shotgun (WGS) entry which is preliminary data.</text>
</comment>
<dbReference type="Gene3D" id="1.10.10.2670">
    <property type="entry name" value="E3 ubiquitin-protein ligase"/>
    <property type="match status" value="1"/>
</dbReference>
<dbReference type="Proteomes" id="UP000681722">
    <property type="component" value="Unassembled WGS sequence"/>
</dbReference>
<sequence>MCCFSALESLGLIEQKLNVHAQEDVYSMTMTKKKTSKSNPQPTPPSRQLTPTTSTMTGNGNSQNNNNTSTSGVSERPLRERLIHLLAVRGYKKPELIIRLKL</sequence>
<evidence type="ECO:0000313" key="3">
    <source>
        <dbReference type="EMBL" id="CAF1659831.1"/>
    </source>
</evidence>
<evidence type="ECO:0000313" key="4">
    <source>
        <dbReference type="EMBL" id="CAF4604994.1"/>
    </source>
</evidence>
<dbReference type="EMBL" id="CAJOBC010128811">
    <property type="protein sequence ID" value="CAF4604994.1"/>
    <property type="molecule type" value="Genomic_DNA"/>
</dbReference>
<dbReference type="Pfam" id="PF10390">
    <property type="entry name" value="ELL"/>
    <property type="match status" value="1"/>
</dbReference>
<dbReference type="InterPro" id="IPR036390">
    <property type="entry name" value="WH_DNA-bd_sf"/>
</dbReference>
<dbReference type="GO" id="GO:0006368">
    <property type="term" value="P:transcription elongation by RNA polymerase II"/>
    <property type="evidence" value="ECO:0007669"/>
    <property type="project" value="InterPro"/>
</dbReference>
<gene>
    <name evidence="3" type="ORF">GPM918_LOCUS45934</name>
    <name evidence="4" type="ORF">SRO942_LOCUS49002</name>
</gene>
<feature type="compositionally biased region" description="Low complexity" evidence="1">
    <location>
        <begin position="52"/>
        <end position="72"/>
    </location>
</feature>
<dbReference type="GO" id="GO:0000987">
    <property type="term" value="F:cis-regulatory region sequence-specific DNA binding"/>
    <property type="evidence" value="ECO:0007669"/>
    <property type="project" value="TreeGrafter"/>
</dbReference>
<name>A0A816FD65_9BILA</name>
<feature type="region of interest" description="Disordered" evidence="1">
    <location>
        <begin position="29"/>
        <end position="77"/>
    </location>
</feature>
<organism evidence="3 5">
    <name type="scientific">Didymodactylos carnosus</name>
    <dbReference type="NCBI Taxonomy" id="1234261"/>
    <lineage>
        <taxon>Eukaryota</taxon>
        <taxon>Metazoa</taxon>
        <taxon>Spiralia</taxon>
        <taxon>Gnathifera</taxon>
        <taxon>Rotifera</taxon>
        <taxon>Eurotatoria</taxon>
        <taxon>Bdelloidea</taxon>
        <taxon>Philodinida</taxon>
        <taxon>Philodinidae</taxon>
        <taxon>Didymodactylos</taxon>
    </lineage>
</organism>
<proteinExistence type="predicted"/>
<feature type="domain" description="RNA polymerase II elongation factor ELL N-terminal" evidence="2">
    <location>
        <begin position="35"/>
        <end position="101"/>
    </location>
</feature>